<comment type="caution">
    <text evidence="2">The sequence shown here is derived from an EMBL/GenBank/DDBJ whole genome shotgun (WGS) entry which is preliminary data.</text>
</comment>
<dbReference type="Pfam" id="PF10276">
    <property type="entry name" value="zf-CHCC"/>
    <property type="match status" value="1"/>
</dbReference>
<evidence type="ECO:0000313" key="3">
    <source>
        <dbReference type="Proteomes" id="UP000028981"/>
    </source>
</evidence>
<sequence length="81" mass="8727">MAHGTTPHFHNTEGLRSIEVGSKEFQCVGALPPFDHPHIFIDMGKDNEAVCPYCSTLYIFNAELGSGHSNPASAVFEAHAA</sequence>
<reference evidence="2 3" key="1">
    <citation type="submission" date="2014-08" db="EMBL/GenBank/DDBJ databases">
        <authorList>
            <person name="Hassan Y.I."/>
            <person name="Lepp D."/>
            <person name="Zhou T."/>
        </authorList>
    </citation>
    <scope>NUCLEOTIDE SEQUENCE [LARGE SCALE GENOMIC DNA]</scope>
    <source>
        <strain evidence="2 3">IFO13584</strain>
    </source>
</reference>
<evidence type="ECO:0000259" key="1">
    <source>
        <dbReference type="Pfam" id="PF10276"/>
    </source>
</evidence>
<accession>A0A087M1U6</accession>
<evidence type="ECO:0000313" key="2">
    <source>
        <dbReference type="EMBL" id="KFL30849.1"/>
    </source>
</evidence>
<organism evidence="2 3">
    <name type="scientific">Devosia riboflavina</name>
    <dbReference type="NCBI Taxonomy" id="46914"/>
    <lineage>
        <taxon>Bacteria</taxon>
        <taxon>Pseudomonadati</taxon>
        <taxon>Pseudomonadota</taxon>
        <taxon>Alphaproteobacteria</taxon>
        <taxon>Hyphomicrobiales</taxon>
        <taxon>Devosiaceae</taxon>
        <taxon>Devosia</taxon>
    </lineage>
</organism>
<dbReference type="EMBL" id="JQGC01000010">
    <property type="protein sequence ID" value="KFL30849.1"/>
    <property type="molecule type" value="Genomic_DNA"/>
</dbReference>
<dbReference type="AlphaFoldDB" id="A0A087M1U6"/>
<gene>
    <name evidence="2" type="ORF">JP75_12725</name>
</gene>
<protein>
    <recommendedName>
        <fullName evidence="1">Zinc finger CHCC-type domain-containing protein</fullName>
    </recommendedName>
</protein>
<dbReference type="Proteomes" id="UP000028981">
    <property type="component" value="Unassembled WGS sequence"/>
</dbReference>
<keyword evidence="3" id="KW-1185">Reference proteome</keyword>
<dbReference type="OrthoDB" id="9807344at2"/>
<dbReference type="RefSeq" id="WP_035083289.1">
    <property type="nucleotide sequence ID" value="NZ_JQGC01000010.1"/>
</dbReference>
<dbReference type="InterPro" id="IPR019401">
    <property type="entry name" value="Znf_CHCC"/>
</dbReference>
<name>A0A087M1U6_9HYPH</name>
<feature type="domain" description="Zinc finger CHCC-type" evidence="1">
    <location>
        <begin position="23"/>
        <end position="58"/>
    </location>
</feature>
<proteinExistence type="predicted"/>
<dbReference type="STRING" id="46914.JP75_12725"/>
<dbReference type="Gene3D" id="2.60.260.40">
    <property type="entry name" value="q5lls5 like domains"/>
    <property type="match status" value="1"/>
</dbReference>